<name>A0A101FHE4_9THEO</name>
<organism evidence="2 3">
    <name type="scientific">Thermacetogenium phaeum</name>
    <dbReference type="NCBI Taxonomy" id="85874"/>
    <lineage>
        <taxon>Bacteria</taxon>
        <taxon>Bacillati</taxon>
        <taxon>Bacillota</taxon>
        <taxon>Clostridia</taxon>
        <taxon>Thermoanaerobacterales</taxon>
        <taxon>Thermoanaerobacteraceae</taxon>
        <taxon>Thermacetogenium</taxon>
    </lineage>
</organism>
<protein>
    <submittedName>
        <fullName evidence="2">Uncharacterized protein</fullName>
    </submittedName>
</protein>
<proteinExistence type="predicted"/>
<evidence type="ECO:0000256" key="1">
    <source>
        <dbReference type="SAM" id="MobiDB-lite"/>
    </source>
</evidence>
<gene>
    <name evidence="2" type="ORF">XD66_0238</name>
</gene>
<dbReference type="Proteomes" id="UP000053326">
    <property type="component" value="Unassembled WGS sequence"/>
</dbReference>
<sequence length="44" mass="4856">MVPGAEKLSVERGKKKAGRIAGDWPADTGKNPDDLEFNREDEDL</sequence>
<feature type="region of interest" description="Disordered" evidence="1">
    <location>
        <begin position="1"/>
        <end position="44"/>
    </location>
</feature>
<dbReference type="EMBL" id="LGFO01000015">
    <property type="protein sequence ID" value="KUK37049.1"/>
    <property type="molecule type" value="Genomic_DNA"/>
</dbReference>
<accession>A0A101FHE4</accession>
<dbReference type="AlphaFoldDB" id="A0A101FHE4"/>
<evidence type="ECO:0000313" key="2">
    <source>
        <dbReference type="EMBL" id="KUK37049.1"/>
    </source>
</evidence>
<evidence type="ECO:0000313" key="3">
    <source>
        <dbReference type="Proteomes" id="UP000053326"/>
    </source>
</evidence>
<comment type="caution">
    <text evidence="2">The sequence shown here is derived from an EMBL/GenBank/DDBJ whole genome shotgun (WGS) entry which is preliminary data.</text>
</comment>
<reference evidence="3" key="1">
    <citation type="journal article" date="2015" name="MBio">
        <title>Genome-Resolved Metagenomic Analysis Reveals Roles for Candidate Phyla and Other Microbial Community Members in Biogeochemical Transformations in Oil Reservoirs.</title>
        <authorList>
            <person name="Hu P."/>
            <person name="Tom L."/>
            <person name="Singh A."/>
            <person name="Thomas B.C."/>
            <person name="Baker B.J."/>
            <person name="Piceno Y.M."/>
            <person name="Andersen G.L."/>
            <person name="Banfield J.F."/>
        </authorList>
    </citation>
    <scope>NUCLEOTIDE SEQUENCE [LARGE SCALE GENOMIC DNA]</scope>
</reference>